<dbReference type="Proteomes" id="UP000321058">
    <property type="component" value="Unassembled WGS sequence"/>
</dbReference>
<reference evidence="2 3" key="1">
    <citation type="submission" date="2019-07" db="EMBL/GenBank/DDBJ databases">
        <title>Whole genome shotgun sequence of Reyranella soli NBRC 108950.</title>
        <authorList>
            <person name="Hosoyama A."/>
            <person name="Uohara A."/>
            <person name="Ohji S."/>
            <person name="Ichikawa N."/>
        </authorList>
    </citation>
    <scope>NUCLEOTIDE SEQUENCE [LARGE SCALE GENOMIC DNA]</scope>
    <source>
        <strain evidence="2 3">NBRC 108950</strain>
    </source>
</reference>
<feature type="chain" id="PRO_5021864658" description="Lipoprotein" evidence="1">
    <location>
        <begin position="23"/>
        <end position="178"/>
    </location>
</feature>
<comment type="caution">
    <text evidence="2">The sequence shown here is derived from an EMBL/GenBank/DDBJ whole genome shotgun (WGS) entry which is preliminary data.</text>
</comment>
<protein>
    <recommendedName>
        <fullName evidence="4">Lipoprotein</fullName>
    </recommendedName>
</protein>
<name>A0A512NNR9_9HYPH</name>
<organism evidence="2 3">
    <name type="scientific">Reyranella soli</name>
    <dbReference type="NCBI Taxonomy" id="1230389"/>
    <lineage>
        <taxon>Bacteria</taxon>
        <taxon>Pseudomonadati</taxon>
        <taxon>Pseudomonadota</taxon>
        <taxon>Alphaproteobacteria</taxon>
        <taxon>Hyphomicrobiales</taxon>
        <taxon>Reyranellaceae</taxon>
        <taxon>Reyranella</taxon>
    </lineage>
</organism>
<gene>
    <name evidence="2" type="ORF">RSO01_77570</name>
</gene>
<dbReference type="RefSeq" id="WP_147155933.1">
    <property type="nucleotide sequence ID" value="NZ_BKAJ01000171.1"/>
</dbReference>
<proteinExistence type="predicted"/>
<evidence type="ECO:0000256" key="1">
    <source>
        <dbReference type="SAM" id="SignalP"/>
    </source>
</evidence>
<dbReference type="OrthoDB" id="7375875at2"/>
<evidence type="ECO:0000313" key="3">
    <source>
        <dbReference type="Proteomes" id="UP000321058"/>
    </source>
</evidence>
<dbReference type="EMBL" id="BKAJ01000171">
    <property type="protein sequence ID" value="GEP60591.1"/>
    <property type="molecule type" value="Genomic_DNA"/>
</dbReference>
<accession>A0A512NNR9</accession>
<keyword evidence="1" id="KW-0732">Signal</keyword>
<sequence length="178" mass="18590">MPLSSRRLLLAALPLACLGACAPPASYSAMVAGVPPGLGPAPVYRNAITVGSVTLGRDVGTPWTSAVGPDQVQQALVQTLANAGLGQPANGRFRLDGLLLTLSRPYAGFAMTVTAAIAWRLTDTTKGTVVYDRTLQGLGTATLDDAIDNNNRLRIADQRAIGANLQQLVQDLYALPPR</sequence>
<dbReference type="AlphaFoldDB" id="A0A512NNR9"/>
<keyword evidence="3" id="KW-1185">Reference proteome</keyword>
<evidence type="ECO:0008006" key="4">
    <source>
        <dbReference type="Google" id="ProtNLM"/>
    </source>
</evidence>
<evidence type="ECO:0000313" key="2">
    <source>
        <dbReference type="EMBL" id="GEP60591.1"/>
    </source>
</evidence>
<feature type="signal peptide" evidence="1">
    <location>
        <begin position="1"/>
        <end position="22"/>
    </location>
</feature>